<gene>
    <name evidence="1" type="ORF">DP939_13855</name>
</gene>
<reference evidence="1 2" key="1">
    <citation type="submission" date="2018-06" db="EMBL/GenBank/DDBJ databases">
        <title>Sphaerisporangium craniellae sp. nov., isolated from a marine sponge in the South China Sea.</title>
        <authorList>
            <person name="Li L."/>
        </authorList>
    </citation>
    <scope>NUCLEOTIDE SEQUENCE [LARGE SCALE GENOMIC DNA]</scope>
    <source>
        <strain evidence="1 2">LHW63015</strain>
    </source>
</reference>
<organism evidence="1 2">
    <name type="scientific">Spongiactinospora rosea</name>
    <dbReference type="NCBI Taxonomy" id="2248750"/>
    <lineage>
        <taxon>Bacteria</taxon>
        <taxon>Bacillati</taxon>
        <taxon>Actinomycetota</taxon>
        <taxon>Actinomycetes</taxon>
        <taxon>Streptosporangiales</taxon>
        <taxon>Streptosporangiaceae</taxon>
        <taxon>Spongiactinospora</taxon>
    </lineage>
</organism>
<evidence type="ECO:0008006" key="3">
    <source>
        <dbReference type="Google" id="ProtNLM"/>
    </source>
</evidence>
<comment type="caution">
    <text evidence="1">The sequence shown here is derived from an EMBL/GenBank/DDBJ whole genome shotgun (WGS) entry which is preliminary data.</text>
</comment>
<evidence type="ECO:0000313" key="2">
    <source>
        <dbReference type="Proteomes" id="UP000253303"/>
    </source>
</evidence>
<keyword evidence="2" id="KW-1185">Reference proteome</keyword>
<dbReference type="Proteomes" id="UP000253303">
    <property type="component" value="Unassembled WGS sequence"/>
</dbReference>
<protein>
    <recommendedName>
        <fullName evidence="3">Metallothionein</fullName>
    </recommendedName>
</protein>
<sequence>MGERPLARCETCGNDYDMAFEIRAQGATHVFDSFECAIQRMAPVCEHCGCRVIGHGVQAGDRWYCCAHCAREEGADQIVDRVGAPA</sequence>
<name>A0A366M1Y1_9ACTN</name>
<proteinExistence type="predicted"/>
<dbReference type="EMBL" id="QMEY01000004">
    <property type="protein sequence ID" value="RBQ19790.1"/>
    <property type="molecule type" value="Genomic_DNA"/>
</dbReference>
<dbReference type="AlphaFoldDB" id="A0A366M1Y1"/>
<dbReference type="OrthoDB" id="163862at2"/>
<accession>A0A366M1Y1</accession>
<evidence type="ECO:0000313" key="1">
    <source>
        <dbReference type="EMBL" id="RBQ19790.1"/>
    </source>
</evidence>